<dbReference type="Proteomes" id="UP000032900">
    <property type="component" value="Unassembled WGS sequence"/>
</dbReference>
<dbReference type="AlphaFoldDB" id="A0A0E9LSB7"/>
<sequence length="99" mass="10491">MKISVVILNWNTCALIQQFLPIVVKNSEGPDVQVVVADNGSTDHSVAWIKANHPEVRVIELGQNLGFAGGYNKALSLINSDLSVLLNSDAAPAPIGCLP</sequence>
<comment type="similarity">
    <text evidence="1">Belongs to the glycosyltransferase 2 family.</text>
</comment>
<dbReference type="RefSeq" id="WP_227625287.1">
    <property type="nucleotide sequence ID" value="NZ_BAZW01000001.1"/>
</dbReference>
<dbReference type="PANTHER" id="PTHR43179">
    <property type="entry name" value="RHAMNOSYLTRANSFERASE WBBL"/>
    <property type="match status" value="1"/>
</dbReference>
<evidence type="ECO:0000256" key="1">
    <source>
        <dbReference type="ARBA" id="ARBA00006739"/>
    </source>
</evidence>
<dbReference type="STRING" id="1236989.JCM15548_253"/>
<dbReference type="InterPro" id="IPR029044">
    <property type="entry name" value="Nucleotide-diphossugar_trans"/>
</dbReference>
<dbReference type="InterPro" id="IPR001173">
    <property type="entry name" value="Glyco_trans_2-like"/>
</dbReference>
<accession>A0A0E9LSB7</accession>
<reference evidence="5 6" key="1">
    <citation type="journal article" date="2015" name="Microbes Environ.">
        <title>Distribution and evolution of nitrogen fixation genes in the phylum bacteroidetes.</title>
        <authorList>
            <person name="Inoue J."/>
            <person name="Oshima K."/>
            <person name="Suda W."/>
            <person name="Sakamoto M."/>
            <person name="Iino T."/>
            <person name="Noda S."/>
            <person name="Hongoh Y."/>
            <person name="Hattori M."/>
            <person name="Ohkuma M."/>
        </authorList>
    </citation>
    <scope>NUCLEOTIDE SEQUENCE [LARGE SCALE GENOMIC DNA]</scope>
    <source>
        <strain evidence="5">JCM 15548</strain>
    </source>
</reference>
<comment type="caution">
    <text evidence="5">The sequence shown here is derived from an EMBL/GenBank/DDBJ whole genome shotgun (WGS) entry which is preliminary data.</text>
</comment>
<dbReference type="GO" id="GO:0016757">
    <property type="term" value="F:glycosyltransferase activity"/>
    <property type="evidence" value="ECO:0007669"/>
    <property type="project" value="UniProtKB-KW"/>
</dbReference>
<keyword evidence="3 5" id="KW-0808">Transferase</keyword>
<feature type="domain" description="Glycosyltransferase 2-like" evidence="4">
    <location>
        <begin position="4"/>
        <end position="94"/>
    </location>
</feature>
<protein>
    <submittedName>
        <fullName evidence="5">Glycosyltransferase</fullName>
    </submittedName>
</protein>
<dbReference type="EMBL" id="BAZW01000001">
    <property type="protein sequence ID" value="GAO28188.1"/>
    <property type="molecule type" value="Genomic_DNA"/>
</dbReference>
<dbReference type="Pfam" id="PF00535">
    <property type="entry name" value="Glycos_transf_2"/>
    <property type="match status" value="1"/>
</dbReference>
<evidence type="ECO:0000256" key="3">
    <source>
        <dbReference type="ARBA" id="ARBA00022679"/>
    </source>
</evidence>
<organism evidence="5 6">
    <name type="scientific">Geofilum rubicundum JCM 15548</name>
    <dbReference type="NCBI Taxonomy" id="1236989"/>
    <lineage>
        <taxon>Bacteria</taxon>
        <taxon>Pseudomonadati</taxon>
        <taxon>Bacteroidota</taxon>
        <taxon>Bacteroidia</taxon>
        <taxon>Marinilabiliales</taxon>
        <taxon>Marinilabiliaceae</taxon>
        <taxon>Geofilum</taxon>
    </lineage>
</organism>
<gene>
    <name evidence="5" type="ORF">JCM15548_253</name>
</gene>
<keyword evidence="6" id="KW-1185">Reference proteome</keyword>
<evidence type="ECO:0000259" key="4">
    <source>
        <dbReference type="Pfam" id="PF00535"/>
    </source>
</evidence>
<dbReference type="PANTHER" id="PTHR43179:SF12">
    <property type="entry name" value="GALACTOFURANOSYLTRANSFERASE GLFT2"/>
    <property type="match status" value="1"/>
</dbReference>
<dbReference type="SUPFAM" id="SSF53448">
    <property type="entry name" value="Nucleotide-diphospho-sugar transferases"/>
    <property type="match status" value="1"/>
</dbReference>
<proteinExistence type="inferred from homology"/>
<evidence type="ECO:0000256" key="2">
    <source>
        <dbReference type="ARBA" id="ARBA00022676"/>
    </source>
</evidence>
<name>A0A0E9LSB7_9BACT</name>
<evidence type="ECO:0000313" key="6">
    <source>
        <dbReference type="Proteomes" id="UP000032900"/>
    </source>
</evidence>
<evidence type="ECO:0000313" key="5">
    <source>
        <dbReference type="EMBL" id="GAO28188.1"/>
    </source>
</evidence>
<keyword evidence="2" id="KW-0328">Glycosyltransferase</keyword>
<dbReference type="Gene3D" id="3.90.550.10">
    <property type="entry name" value="Spore Coat Polysaccharide Biosynthesis Protein SpsA, Chain A"/>
    <property type="match status" value="1"/>
</dbReference>